<reference evidence="1 2" key="1">
    <citation type="journal article" date="2014" name="PLoS ONE">
        <title>De novo Genome Assembly of the Fungal Plant Pathogen Pyrenophora semeniperda.</title>
        <authorList>
            <person name="Soliai M.M."/>
            <person name="Meyer S.E."/>
            <person name="Udall J.A."/>
            <person name="Elzinga D.E."/>
            <person name="Hermansen R.A."/>
            <person name="Bodily P.M."/>
            <person name="Hart A.A."/>
            <person name="Coleman C.E."/>
        </authorList>
    </citation>
    <scope>NUCLEOTIDE SEQUENCE [LARGE SCALE GENOMIC DNA]</scope>
    <source>
        <strain evidence="1 2">CCB06</strain>
        <tissue evidence="1">Mycelium</tissue>
    </source>
</reference>
<keyword evidence="2" id="KW-1185">Reference proteome</keyword>
<proteinExistence type="predicted"/>
<dbReference type="AlphaFoldDB" id="A0A3M7MAD3"/>
<name>A0A3M7MAD3_9PLEO</name>
<organism evidence="1 2">
    <name type="scientific">Pyrenophora seminiperda CCB06</name>
    <dbReference type="NCBI Taxonomy" id="1302712"/>
    <lineage>
        <taxon>Eukaryota</taxon>
        <taxon>Fungi</taxon>
        <taxon>Dikarya</taxon>
        <taxon>Ascomycota</taxon>
        <taxon>Pezizomycotina</taxon>
        <taxon>Dothideomycetes</taxon>
        <taxon>Pleosporomycetidae</taxon>
        <taxon>Pleosporales</taxon>
        <taxon>Pleosporineae</taxon>
        <taxon>Pleosporaceae</taxon>
        <taxon>Pyrenophora</taxon>
    </lineage>
</organism>
<evidence type="ECO:0000313" key="2">
    <source>
        <dbReference type="Proteomes" id="UP000265663"/>
    </source>
</evidence>
<dbReference type="Proteomes" id="UP000265663">
    <property type="component" value="Unassembled WGS sequence"/>
</dbReference>
<gene>
    <name evidence="1" type="ORF">GMOD_00005871</name>
</gene>
<accession>A0A3M7MAD3</accession>
<protein>
    <submittedName>
        <fullName evidence="1">Uncharacterized protein</fullName>
    </submittedName>
</protein>
<evidence type="ECO:0000313" key="1">
    <source>
        <dbReference type="EMBL" id="RMZ71334.1"/>
    </source>
</evidence>
<dbReference type="EMBL" id="KE747826">
    <property type="protein sequence ID" value="RMZ71334.1"/>
    <property type="molecule type" value="Genomic_DNA"/>
</dbReference>
<dbReference type="OrthoDB" id="3670028at2759"/>
<sequence>MLTLQERINASINLQERINAALNLLPKHMDPIERKIYTTLCPFIGHGDGALLVLLRLTQSIALAVKTKGGPDLEPKNLSLAFLSDDGKSLLFLVVIHIVSLNTPNDHHSAVVIRAVVGSGDDVAFKLEKVLLARTWRVNC</sequence>